<keyword evidence="2" id="KW-1185">Reference proteome</keyword>
<dbReference type="AlphaFoldDB" id="U4LDJ6"/>
<evidence type="ECO:0000313" key="1">
    <source>
        <dbReference type="EMBL" id="CCX29602.1"/>
    </source>
</evidence>
<gene>
    <name evidence="1" type="ORF">PCON_05673</name>
</gene>
<protein>
    <submittedName>
        <fullName evidence="1">Uncharacterized protein</fullName>
    </submittedName>
</protein>
<name>U4LDJ6_PYROM</name>
<dbReference type="EMBL" id="HF935279">
    <property type="protein sequence ID" value="CCX29602.1"/>
    <property type="molecule type" value="Genomic_DNA"/>
</dbReference>
<reference evidence="1 2" key="1">
    <citation type="journal article" date="2013" name="PLoS Genet.">
        <title>The genome and development-dependent transcriptomes of Pyronema confluens: a window into fungal evolution.</title>
        <authorList>
            <person name="Traeger S."/>
            <person name="Altegoer F."/>
            <person name="Freitag M."/>
            <person name="Gabaldon T."/>
            <person name="Kempken F."/>
            <person name="Kumar A."/>
            <person name="Marcet-Houben M."/>
            <person name="Poggeler S."/>
            <person name="Stajich J.E."/>
            <person name="Nowrousian M."/>
        </authorList>
    </citation>
    <scope>NUCLEOTIDE SEQUENCE [LARGE SCALE GENOMIC DNA]</scope>
    <source>
        <strain evidence="2">CBS 100304</strain>
        <tissue evidence="1">Vegetative mycelium</tissue>
    </source>
</reference>
<evidence type="ECO:0000313" key="2">
    <source>
        <dbReference type="Proteomes" id="UP000018144"/>
    </source>
</evidence>
<dbReference type="Proteomes" id="UP000018144">
    <property type="component" value="Unassembled WGS sequence"/>
</dbReference>
<proteinExistence type="predicted"/>
<organism evidence="1 2">
    <name type="scientific">Pyronema omphalodes (strain CBS 100304)</name>
    <name type="common">Pyronema confluens</name>
    <dbReference type="NCBI Taxonomy" id="1076935"/>
    <lineage>
        <taxon>Eukaryota</taxon>
        <taxon>Fungi</taxon>
        <taxon>Dikarya</taxon>
        <taxon>Ascomycota</taxon>
        <taxon>Pezizomycotina</taxon>
        <taxon>Pezizomycetes</taxon>
        <taxon>Pezizales</taxon>
        <taxon>Pyronemataceae</taxon>
        <taxon>Pyronema</taxon>
    </lineage>
</organism>
<sequence length="28" mass="3504">MRWFKEHSQFRSEILIDNNLHKHLQQAP</sequence>
<accession>U4LDJ6</accession>